<dbReference type="EMBL" id="BAABIQ010000007">
    <property type="protein sequence ID" value="GAA4786944.1"/>
    <property type="molecule type" value="Genomic_DNA"/>
</dbReference>
<sequence>MSTKSDFQNVDRYNFISYSQLSFRSLLFAFSGLLYVSFFAGNYFSSYGKSNTAIQGLTLPVSTTEKLVGSLLTTVLLITVTFVIIYIAVDALFVLALKSIYHQIIMEQLKLYHETDKSGFPYIFQFLGAKEFAVLAMASLLLSSTFLLGSIYFNKFSYVKTAFILVVFFLLLTTIPTFISNIWYKDFVLVTDYSQKGQPEEFYFTFFMILVITSLWIATYYRLREKEV</sequence>
<feature type="transmembrane region" description="Helical" evidence="1">
    <location>
        <begin position="67"/>
        <end position="89"/>
    </location>
</feature>
<dbReference type="RefSeq" id="WP_345231030.1">
    <property type="nucleotide sequence ID" value="NZ_BAABIQ010000007.1"/>
</dbReference>
<name>A0ABP9AW20_9SPHI</name>
<feature type="transmembrane region" description="Helical" evidence="1">
    <location>
        <begin position="132"/>
        <end position="153"/>
    </location>
</feature>
<reference evidence="3" key="1">
    <citation type="journal article" date="2019" name="Int. J. Syst. Evol. Microbiol.">
        <title>The Global Catalogue of Microorganisms (GCM) 10K type strain sequencing project: providing services to taxonomists for standard genome sequencing and annotation.</title>
        <authorList>
            <consortium name="The Broad Institute Genomics Platform"/>
            <consortium name="The Broad Institute Genome Sequencing Center for Infectious Disease"/>
            <person name="Wu L."/>
            <person name="Ma J."/>
        </authorList>
    </citation>
    <scope>NUCLEOTIDE SEQUENCE [LARGE SCALE GENOMIC DNA]</scope>
    <source>
        <strain evidence="3">JCM 18200</strain>
    </source>
</reference>
<comment type="caution">
    <text evidence="2">The sequence shown here is derived from an EMBL/GenBank/DDBJ whole genome shotgun (WGS) entry which is preliminary data.</text>
</comment>
<dbReference type="Proteomes" id="UP001501411">
    <property type="component" value="Unassembled WGS sequence"/>
</dbReference>
<proteinExistence type="predicted"/>
<evidence type="ECO:0000313" key="3">
    <source>
        <dbReference type="Proteomes" id="UP001501411"/>
    </source>
</evidence>
<accession>A0ABP9AW20</accession>
<feature type="transmembrane region" description="Helical" evidence="1">
    <location>
        <begin position="26"/>
        <end position="46"/>
    </location>
</feature>
<feature type="transmembrane region" description="Helical" evidence="1">
    <location>
        <begin position="203"/>
        <end position="223"/>
    </location>
</feature>
<keyword evidence="1" id="KW-0472">Membrane</keyword>
<keyword evidence="1" id="KW-0812">Transmembrane</keyword>
<keyword evidence="3" id="KW-1185">Reference proteome</keyword>
<keyword evidence="1" id="KW-1133">Transmembrane helix</keyword>
<feature type="transmembrane region" description="Helical" evidence="1">
    <location>
        <begin position="162"/>
        <end position="183"/>
    </location>
</feature>
<evidence type="ECO:0000313" key="2">
    <source>
        <dbReference type="EMBL" id="GAA4786944.1"/>
    </source>
</evidence>
<evidence type="ECO:0008006" key="4">
    <source>
        <dbReference type="Google" id="ProtNLM"/>
    </source>
</evidence>
<protein>
    <recommendedName>
        <fullName evidence="4">ABC transporter permease</fullName>
    </recommendedName>
</protein>
<evidence type="ECO:0000256" key="1">
    <source>
        <dbReference type="SAM" id="Phobius"/>
    </source>
</evidence>
<organism evidence="2 3">
    <name type="scientific">Olivibacter ginsenosidimutans</name>
    <dbReference type="NCBI Taxonomy" id="1176537"/>
    <lineage>
        <taxon>Bacteria</taxon>
        <taxon>Pseudomonadati</taxon>
        <taxon>Bacteroidota</taxon>
        <taxon>Sphingobacteriia</taxon>
        <taxon>Sphingobacteriales</taxon>
        <taxon>Sphingobacteriaceae</taxon>
        <taxon>Olivibacter</taxon>
    </lineage>
</organism>
<gene>
    <name evidence="2" type="ORF">GCM10023231_13830</name>
</gene>